<evidence type="ECO:0000256" key="3">
    <source>
        <dbReference type="SAM" id="MobiDB-lite"/>
    </source>
</evidence>
<organism evidence="5 6">
    <name type="scientific">Spirosoma linguale (strain ATCC 33905 / DSM 74 / LMG 10896 / Claus 1)</name>
    <dbReference type="NCBI Taxonomy" id="504472"/>
    <lineage>
        <taxon>Bacteria</taxon>
        <taxon>Pseudomonadati</taxon>
        <taxon>Bacteroidota</taxon>
        <taxon>Cytophagia</taxon>
        <taxon>Cytophagales</taxon>
        <taxon>Cytophagaceae</taxon>
        <taxon>Spirosoma</taxon>
    </lineage>
</organism>
<accession>D2QT96</accession>
<dbReference type="KEGG" id="sli:Slin_6066"/>
<evidence type="ECO:0000256" key="1">
    <source>
        <dbReference type="ARBA" id="ARBA00009766"/>
    </source>
</evidence>
<dbReference type="EMBL" id="CP001769">
    <property type="protein sequence ID" value="ADB42028.1"/>
    <property type="molecule type" value="Genomic_DNA"/>
</dbReference>
<feature type="region of interest" description="Disordered" evidence="3">
    <location>
        <begin position="100"/>
        <end position="119"/>
    </location>
</feature>
<gene>
    <name evidence="5" type="ordered locus">Slin_6066</name>
</gene>
<dbReference type="InterPro" id="IPR009742">
    <property type="entry name" value="Curlin_rpt"/>
</dbReference>
<feature type="compositionally biased region" description="Low complexity" evidence="3">
    <location>
        <begin position="178"/>
        <end position="196"/>
    </location>
</feature>
<protein>
    <submittedName>
        <fullName evidence="5">Curlin associated repeat protein</fullName>
    </submittedName>
</protein>
<comment type="similarity">
    <text evidence="1">Belongs to the CsgA/CsgB family.</text>
</comment>
<feature type="signal peptide" evidence="4">
    <location>
        <begin position="1"/>
        <end position="20"/>
    </location>
</feature>
<dbReference type="GO" id="GO:0007155">
    <property type="term" value="P:cell adhesion"/>
    <property type="evidence" value="ECO:0007669"/>
    <property type="project" value="InterPro"/>
</dbReference>
<dbReference type="STRING" id="504472.Slin_6066"/>
<dbReference type="RefSeq" id="WP_012930516.1">
    <property type="nucleotide sequence ID" value="NC_013730.1"/>
</dbReference>
<dbReference type="Pfam" id="PF07012">
    <property type="entry name" value="Curlin_rpt"/>
    <property type="match status" value="1"/>
</dbReference>
<dbReference type="HOGENOM" id="CLU_471650_0_0_10"/>
<keyword evidence="6" id="KW-1185">Reference proteome</keyword>
<reference evidence="5 6" key="1">
    <citation type="journal article" date="2010" name="Stand. Genomic Sci.">
        <title>Complete genome sequence of Spirosoma linguale type strain (1).</title>
        <authorList>
            <person name="Lail K."/>
            <person name="Sikorski J."/>
            <person name="Saunders E."/>
            <person name="Lapidus A."/>
            <person name="Glavina Del Rio T."/>
            <person name="Copeland A."/>
            <person name="Tice H."/>
            <person name="Cheng J.-F."/>
            <person name="Lucas S."/>
            <person name="Nolan M."/>
            <person name="Bruce D."/>
            <person name="Goodwin L."/>
            <person name="Pitluck S."/>
            <person name="Ivanova N."/>
            <person name="Mavromatis K."/>
            <person name="Ovchinnikova G."/>
            <person name="Pati A."/>
            <person name="Chen A."/>
            <person name="Palaniappan K."/>
            <person name="Land M."/>
            <person name="Hauser L."/>
            <person name="Chang Y.-J."/>
            <person name="Jeffries C.D."/>
            <person name="Chain P."/>
            <person name="Brettin T."/>
            <person name="Detter J.C."/>
            <person name="Schuetze A."/>
            <person name="Rohde M."/>
            <person name="Tindall B.J."/>
            <person name="Goeker M."/>
            <person name="Bristow J."/>
            <person name="Eisen J.A."/>
            <person name="Markowitz V."/>
            <person name="Hugenholtz P."/>
            <person name="Kyrpides N.C."/>
            <person name="Klenk H.-P."/>
            <person name="Chen F."/>
        </authorList>
    </citation>
    <scope>NUCLEOTIDE SEQUENCE [LARGE SCALE GENOMIC DNA]</scope>
    <source>
        <strain evidence="6">ATCC 33905 / DSM 74 / LMG 10896 / Claus 1</strain>
    </source>
</reference>
<dbReference type="Proteomes" id="UP000002028">
    <property type="component" value="Chromosome"/>
</dbReference>
<feature type="compositionally biased region" description="Polar residues" evidence="3">
    <location>
        <begin position="168"/>
        <end position="177"/>
    </location>
</feature>
<name>D2QT96_SPILD</name>
<feature type="chain" id="PRO_5003034220" evidence="4">
    <location>
        <begin position="21"/>
        <end position="578"/>
    </location>
</feature>
<dbReference type="AlphaFoldDB" id="D2QT96"/>
<evidence type="ECO:0000313" key="5">
    <source>
        <dbReference type="EMBL" id="ADB42028.1"/>
    </source>
</evidence>
<dbReference type="GO" id="GO:0009289">
    <property type="term" value="C:pilus"/>
    <property type="evidence" value="ECO:0007669"/>
    <property type="project" value="InterPro"/>
</dbReference>
<dbReference type="PROSITE" id="PS51257">
    <property type="entry name" value="PROKAR_LIPOPROTEIN"/>
    <property type="match status" value="1"/>
</dbReference>
<feature type="region of interest" description="Disordered" evidence="3">
    <location>
        <begin position="168"/>
        <end position="200"/>
    </location>
</feature>
<proteinExistence type="inferred from homology"/>
<evidence type="ECO:0000256" key="2">
    <source>
        <dbReference type="ARBA" id="ARBA00022729"/>
    </source>
</evidence>
<keyword evidence="2 4" id="KW-0732">Signal</keyword>
<dbReference type="eggNOG" id="ENOG5032WTA">
    <property type="taxonomic scope" value="Bacteria"/>
</dbReference>
<evidence type="ECO:0000256" key="4">
    <source>
        <dbReference type="SAM" id="SignalP"/>
    </source>
</evidence>
<sequence>MKKIILTGTAIVALAAACFAQNNTSTISQSGNQQSAGATQKGKDLISTIVQTSAGGITNVGNFAKTVQKSSSLLSEKNQAIINQLGTAYGSATIEQEGVGNQSTISQKNNNAESSGDGNLVTTFQRGFNQVLTVNQNDNSKGNLVTMRQENTGTAQTATVDQNNVSTRNSATTNQFGNNNTLSISQSNNSNNNTANVRQGFAPNMGASAFNATALVEQNGGALGSSSGNEATITQINRASNIAKIFQNNGSGGIGEAGNDVTINQSGVLGSIASVSQSNNSQNNSTVINQSVAGQHTAYISQDGDGNFNSFNNTVAVNQTGSGNKADVRQLGIDANKNGQGGSYNNVANVTQSNQLNQAFIVQKDLSAFNTATINQAGVNDIGTITQSINSIANNATINQGAFSSGNNRATITQQQSAPEGGLGGNSATINQNLLAAGSANIATIVQGFLPSVSNSNANLATISQEGSSNQARLQQTGDLNVATIMQTGNGNIVRNADASLNSSALQQGSNNKLTVEQIAGSSGNIANVAQIGSDNIANILQNGSANTVNLSEIGNGQKISVSQSGTGNTVTISLIGN</sequence>
<evidence type="ECO:0000313" key="6">
    <source>
        <dbReference type="Proteomes" id="UP000002028"/>
    </source>
</evidence>